<accession>A0AAU7C9V0</accession>
<dbReference type="EMBL" id="CP155447">
    <property type="protein sequence ID" value="XBH02242.1"/>
    <property type="molecule type" value="Genomic_DNA"/>
</dbReference>
<gene>
    <name evidence="3" type="ORF">V5E97_28470</name>
</gene>
<evidence type="ECO:0000256" key="1">
    <source>
        <dbReference type="SAM" id="Phobius"/>
    </source>
</evidence>
<feature type="transmembrane region" description="Helical" evidence="1">
    <location>
        <begin position="16"/>
        <end position="34"/>
    </location>
</feature>
<dbReference type="Pfam" id="PF13472">
    <property type="entry name" value="Lipase_GDSL_2"/>
    <property type="match status" value="1"/>
</dbReference>
<keyword evidence="3" id="KW-0378">Hydrolase</keyword>
<dbReference type="GO" id="GO:0016788">
    <property type="term" value="F:hydrolase activity, acting on ester bonds"/>
    <property type="evidence" value="ECO:0007669"/>
    <property type="project" value="UniProtKB-ARBA"/>
</dbReference>
<organism evidence="3">
    <name type="scientific">Singulisphaera sp. Ch08</name>
    <dbReference type="NCBI Taxonomy" id="3120278"/>
    <lineage>
        <taxon>Bacteria</taxon>
        <taxon>Pseudomonadati</taxon>
        <taxon>Planctomycetota</taxon>
        <taxon>Planctomycetia</taxon>
        <taxon>Isosphaerales</taxon>
        <taxon>Isosphaeraceae</taxon>
        <taxon>Singulisphaera</taxon>
    </lineage>
</organism>
<proteinExistence type="predicted"/>
<dbReference type="PANTHER" id="PTHR30383">
    <property type="entry name" value="THIOESTERASE 1/PROTEASE 1/LYSOPHOSPHOLIPASE L1"/>
    <property type="match status" value="1"/>
</dbReference>
<keyword evidence="1" id="KW-0812">Transmembrane</keyword>
<name>A0AAU7C9V0_9BACT</name>
<feature type="domain" description="SGNH hydrolase-type esterase" evidence="2">
    <location>
        <begin position="191"/>
        <end position="389"/>
    </location>
</feature>
<dbReference type="Gene3D" id="3.40.50.1110">
    <property type="entry name" value="SGNH hydrolase"/>
    <property type="match status" value="1"/>
</dbReference>
<reference evidence="3" key="1">
    <citation type="submission" date="2024-05" db="EMBL/GenBank/DDBJ databases">
        <title>Planctomycetes of the genus Singulisphaera possess chitinolytic capabilities.</title>
        <authorList>
            <person name="Ivanova A."/>
        </authorList>
    </citation>
    <scope>NUCLEOTIDE SEQUENCE</scope>
    <source>
        <strain evidence="3">Ch08T</strain>
    </source>
</reference>
<protein>
    <submittedName>
        <fullName evidence="3">SGNH/GDSL hydrolase family protein</fullName>
    </submittedName>
</protein>
<dbReference type="InterPro" id="IPR013830">
    <property type="entry name" value="SGNH_hydro"/>
</dbReference>
<sequence>MDQERESHLWGGKPRLLAMLAILVVLGYLTATWLDFSRRPSARSGEVRAADPSLFYSPWNWYDDGSALQTTHLGAWLKFGWTGRNLSLKVDVTMADRAGIAPEAYPVIGYSIDGGPMHALQLVRGDRERMLASNVPEGRHRCHAYLRWIGFGAERWRAGRQVALWRVTGLQLDPEGTTYRDPDLRPRRALFFGDSILDGAFNRGAETDSFQAWPEVVAERLDAEPGRVGFEGQSYAISGNPGNGNVPALFIPQNPRESTWDLIDSFHPRLADGRFSPRPDFVFFSHGANDAIGHVPFDQVEASVRGLLPKIRTASGPLASIFVVIPFEGFNRAPIRAAFVAYQNASPDSKCHLIDLGDEASSRVEDLVEGKPARRSFDGLHPNSAMHARLGAMVADRVIAILSEPGRER</sequence>
<dbReference type="InterPro" id="IPR051532">
    <property type="entry name" value="Ester_Hydrolysis_Enzymes"/>
</dbReference>
<evidence type="ECO:0000259" key="2">
    <source>
        <dbReference type="Pfam" id="PF13472"/>
    </source>
</evidence>
<dbReference type="RefSeq" id="WP_406694984.1">
    <property type="nucleotide sequence ID" value="NZ_CP155447.1"/>
</dbReference>
<evidence type="ECO:0000313" key="3">
    <source>
        <dbReference type="EMBL" id="XBH02242.1"/>
    </source>
</evidence>
<keyword evidence="1" id="KW-1133">Transmembrane helix</keyword>
<dbReference type="InterPro" id="IPR036514">
    <property type="entry name" value="SGNH_hydro_sf"/>
</dbReference>
<keyword evidence="1" id="KW-0472">Membrane</keyword>
<dbReference type="AlphaFoldDB" id="A0AAU7C9V0"/>
<dbReference type="SUPFAM" id="SSF52266">
    <property type="entry name" value="SGNH hydrolase"/>
    <property type="match status" value="1"/>
</dbReference>